<dbReference type="InterPro" id="IPR036388">
    <property type="entry name" value="WH-like_DNA-bd_sf"/>
</dbReference>
<gene>
    <name evidence="3" type="ORF">RI844_17650</name>
</gene>
<dbReference type="InterPro" id="IPR039566">
    <property type="entry name" value="CvfB_S1_st"/>
</dbReference>
<dbReference type="InterPro" id="IPR003029">
    <property type="entry name" value="S1_domain"/>
</dbReference>
<dbReference type="Proteomes" id="UP001301442">
    <property type="component" value="Chromosome"/>
</dbReference>
<dbReference type="Gene3D" id="1.10.10.10">
    <property type="entry name" value="Winged helix-like DNA-binding domain superfamily/Winged helix DNA-binding domain"/>
    <property type="match status" value="1"/>
</dbReference>
<dbReference type="PANTHER" id="PTHR37296">
    <property type="entry name" value="CONSERVED VIRULENCE FACTOR B"/>
    <property type="match status" value="1"/>
</dbReference>
<dbReference type="InterPro" id="IPR040764">
    <property type="entry name" value="CvfB_WH"/>
</dbReference>
<sequence>MADIGKINTLKVVKLTEFGAYLDGADLGEILLPTRYMPEGCMEGNNVEVFIYFDSNDRLIATTETPKGQVDDFVSLKVLQVNNTGAFLDWGLPKDLLVPYNQQHHKMVVGKYYLVKIYRDIQTDRIAASSKLDKYLDIWPANYEIGERVNLIIGDKTDLGFKAIINDRNWGLLYDNEIFQPLRVGKNILGYIKTMRPDGRVDLTLTRPGIGKVNDFAPTFIAYLQDNDGFSAINDKSSPELIQQTFGVSKKTFKSTIGNLFKHGRVSIEADGIRFVKNPQPKKPVTESKPNKGKHNQGKSASGTSSKPYAKKPDSKRGNAAKPKTHKKTVAGKSSPYKNNSK</sequence>
<dbReference type="InterPro" id="IPR014464">
    <property type="entry name" value="CvfB_fam"/>
</dbReference>
<evidence type="ECO:0000259" key="2">
    <source>
        <dbReference type="SMART" id="SM00316"/>
    </source>
</evidence>
<feature type="domain" description="S1 motif" evidence="2">
    <location>
        <begin position="69"/>
        <end position="131"/>
    </location>
</feature>
<feature type="region of interest" description="Disordered" evidence="1">
    <location>
        <begin position="272"/>
        <end position="342"/>
    </location>
</feature>
<reference evidence="3 4" key="1">
    <citation type="submission" date="2023-09" db="EMBL/GenBank/DDBJ databases">
        <authorList>
            <person name="Qi X."/>
        </authorList>
    </citation>
    <scope>NUCLEOTIDE SEQUENCE [LARGE SCALE GENOMIC DNA]</scope>
    <source>
        <strain evidence="3 4">S1-1</strain>
    </source>
</reference>
<organism evidence="3 4">
    <name type="scientific">Thalassotalea fonticola</name>
    <dbReference type="NCBI Taxonomy" id="3065649"/>
    <lineage>
        <taxon>Bacteria</taxon>
        <taxon>Pseudomonadati</taxon>
        <taxon>Pseudomonadota</taxon>
        <taxon>Gammaproteobacteria</taxon>
        <taxon>Alteromonadales</taxon>
        <taxon>Colwelliaceae</taxon>
        <taxon>Thalassotalea</taxon>
    </lineage>
</organism>
<dbReference type="PANTHER" id="PTHR37296:SF1">
    <property type="entry name" value="CONSERVED VIRULENCE FACTOR B"/>
    <property type="match status" value="1"/>
</dbReference>
<evidence type="ECO:0000313" key="4">
    <source>
        <dbReference type="Proteomes" id="UP001301442"/>
    </source>
</evidence>
<dbReference type="Pfam" id="PF17783">
    <property type="entry name" value="WHD_CvfB"/>
    <property type="match status" value="1"/>
</dbReference>
<dbReference type="EMBL" id="CP136600">
    <property type="protein sequence ID" value="WOH37167.1"/>
    <property type="molecule type" value="Genomic_DNA"/>
</dbReference>
<name>A0ABZ0GMM6_9GAMM</name>
<accession>A0ABZ0GMM6</accession>
<keyword evidence="4" id="KW-1185">Reference proteome</keyword>
<proteinExistence type="predicted"/>
<feature type="domain" description="S1 motif" evidence="2">
    <location>
        <begin position="144"/>
        <end position="206"/>
    </location>
</feature>
<dbReference type="InterPro" id="IPR012340">
    <property type="entry name" value="NA-bd_OB-fold"/>
</dbReference>
<evidence type="ECO:0000256" key="1">
    <source>
        <dbReference type="SAM" id="MobiDB-lite"/>
    </source>
</evidence>
<dbReference type="RefSeq" id="WP_348395961.1">
    <property type="nucleotide sequence ID" value="NZ_CP136600.1"/>
</dbReference>
<dbReference type="Gene3D" id="2.40.50.140">
    <property type="entry name" value="Nucleic acid-binding proteins"/>
    <property type="match status" value="1"/>
</dbReference>
<evidence type="ECO:0000313" key="3">
    <source>
        <dbReference type="EMBL" id="WOH37167.1"/>
    </source>
</evidence>
<dbReference type="SMART" id="SM00316">
    <property type="entry name" value="S1"/>
    <property type="match status" value="2"/>
</dbReference>
<protein>
    <submittedName>
        <fullName evidence="3">S1-like domain-containing RNA-binding protein</fullName>
    </submittedName>
</protein>
<feature type="compositionally biased region" description="Polar residues" evidence="1">
    <location>
        <begin position="298"/>
        <end position="307"/>
    </location>
</feature>
<dbReference type="Pfam" id="PF13509">
    <property type="entry name" value="S1_2"/>
    <property type="match status" value="1"/>
</dbReference>